<dbReference type="SMART" id="SM01007">
    <property type="entry name" value="Aldolase_II"/>
    <property type="match status" value="1"/>
</dbReference>
<protein>
    <submittedName>
        <fullName evidence="4">Class II aldolase/adducin family protein</fullName>
    </submittedName>
</protein>
<dbReference type="InterPro" id="IPR036409">
    <property type="entry name" value="Aldolase_II/adducin_N_sf"/>
</dbReference>
<organism evidence="4 5">
    <name type="scientific">Amycolatopsis acidiphila</name>
    <dbReference type="NCBI Taxonomy" id="715473"/>
    <lineage>
        <taxon>Bacteria</taxon>
        <taxon>Bacillati</taxon>
        <taxon>Actinomycetota</taxon>
        <taxon>Actinomycetes</taxon>
        <taxon>Pseudonocardiales</taxon>
        <taxon>Pseudonocardiaceae</taxon>
        <taxon>Amycolatopsis</taxon>
    </lineage>
</organism>
<dbReference type="AlphaFoldDB" id="A0A558ABY7"/>
<dbReference type="GO" id="GO:0019323">
    <property type="term" value="P:pentose catabolic process"/>
    <property type="evidence" value="ECO:0007669"/>
    <property type="project" value="TreeGrafter"/>
</dbReference>
<dbReference type="OrthoDB" id="3729465at2"/>
<dbReference type="InterPro" id="IPR001303">
    <property type="entry name" value="Aldolase_II/adducin_N"/>
</dbReference>
<dbReference type="InterPro" id="IPR050197">
    <property type="entry name" value="Aldolase_class_II_sugar_metab"/>
</dbReference>
<evidence type="ECO:0000256" key="1">
    <source>
        <dbReference type="ARBA" id="ARBA00022723"/>
    </source>
</evidence>
<evidence type="ECO:0000313" key="5">
    <source>
        <dbReference type="Proteomes" id="UP000318578"/>
    </source>
</evidence>
<dbReference type="GO" id="GO:0046872">
    <property type="term" value="F:metal ion binding"/>
    <property type="evidence" value="ECO:0007669"/>
    <property type="project" value="UniProtKB-KW"/>
</dbReference>
<evidence type="ECO:0000259" key="3">
    <source>
        <dbReference type="SMART" id="SM01007"/>
    </source>
</evidence>
<dbReference type="PANTHER" id="PTHR22789">
    <property type="entry name" value="FUCULOSE PHOSPHATE ALDOLASE"/>
    <property type="match status" value="1"/>
</dbReference>
<dbReference type="Gene3D" id="3.40.225.10">
    <property type="entry name" value="Class II aldolase/adducin N-terminal domain"/>
    <property type="match status" value="1"/>
</dbReference>
<keyword evidence="2" id="KW-0456">Lyase</keyword>
<reference evidence="4 5" key="1">
    <citation type="submission" date="2019-07" db="EMBL/GenBank/DDBJ databases">
        <title>New species of Amycolatopsis and Streptomyces.</title>
        <authorList>
            <person name="Duangmal K."/>
            <person name="Teo W.F.A."/>
            <person name="Lipun K."/>
        </authorList>
    </citation>
    <scope>NUCLEOTIDE SEQUENCE [LARGE SCALE GENOMIC DNA]</scope>
    <source>
        <strain evidence="4 5">JCM 30562</strain>
    </source>
</reference>
<evidence type="ECO:0000313" key="4">
    <source>
        <dbReference type="EMBL" id="TVT21772.1"/>
    </source>
</evidence>
<dbReference type="EMBL" id="VJZA01000023">
    <property type="protein sequence ID" value="TVT21772.1"/>
    <property type="molecule type" value="Genomic_DNA"/>
</dbReference>
<gene>
    <name evidence="4" type="ORF">FNH06_15555</name>
</gene>
<evidence type="ECO:0000256" key="2">
    <source>
        <dbReference type="ARBA" id="ARBA00023239"/>
    </source>
</evidence>
<dbReference type="GO" id="GO:0005829">
    <property type="term" value="C:cytosol"/>
    <property type="evidence" value="ECO:0007669"/>
    <property type="project" value="TreeGrafter"/>
</dbReference>
<sequence>MRSVVDSLKQTVSDACRILAAHGVVEGILGHVSVRVDDSHLLVRTRGPRERGLRQTEVADIRLVDLDGEGDELGEWRVPNELPIHTEVLRARPSVGAVVHAHPPAMLLCGLAGLPLRPVYGAFDIPGMRLAAGGVPVYPRSVLIRRRDLAQEMLAAMGERPVCLLRGHGVTVTGATVEEAVVRTIALETLARVTVELHRLGTKVPDVSNADLAELPDLGAGFNTDAQWRALVAEVSGG</sequence>
<proteinExistence type="predicted"/>
<feature type="domain" description="Class II aldolase/adducin N-terminal" evidence="3">
    <location>
        <begin position="10"/>
        <end position="195"/>
    </location>
</feature>
<dbReference type="SUPFAM" id="SSF53639">
    <property type="entry name" value="AraD/HMP-PK domain-like"/>
    <property type="match status" value="1"/>
</dbReference>
<dbReference type="Proteomes" id="UP000318578">
    <property type="component" value="Unassembled WGS sequence"/>
</dbReference>
<accession>A0A558ABY7</accession>
<dbReference type="Pfam" id="PF00596">
    <property type="entry name" value="Aldolase_II"/>
    <property type="match status" value="1"/>
</dbReference>
<keyword evidence="5" id="KW-1185">Reference proteome</keyword>
<comment type="caution">
    <text evidence="4">The sequence shown here is derived from an EMBL/GenBank/DDBJ whole genome shotgun (WGS) entry which is preliminary data.</text>
</comment>
<name>A0A558ABY7_9PSEU</name>
<dbReference type="GO" id="GO:0016832">
    <property type="term" value="F:aldehyde-lyase activity"/>
    <property type="evidence" value="ECO:0007669"/>
    <property type="project" value="TreeGrafter"/>
</dbReference>
<dbReference type="PANTHER" id="PTHR22789:SF0">
    <property type="entry name" value="3-OXO-TETRONATE 4-PHOSPHATE DECARBOXYLASE-RELATED"/>
    <property type="match status" value="1"/>
</dbReference>
<keyword evidence="1" id="KW-0479">Metal-binding</keyword>